<dbReference type="Proteomes" id="UP000262621">
    <property type="component" value="Unassembled WGS sequence"/>
</dbReference>
<protein>
    <submittedName>
        <fullName evidence="1">Uncharacterized protein</fullName>
    </submittedName>
</protein>
<comment type="caution">
    <text evidence="1">The sequence shown here is derived from an EMBL/GenBank/DDBJ whole genome shotgun (WGS) entry which is preliminary data.</text>
</comment>
<name>A0A372FYL9_9ACTN</name>
<evidence type="ECO:0000313" key="1">
    <source>
        <dbReference type="EMBL" id="RFS45590.1"/>
    </source>
</evidence>
<dbReference type="RefSeq" id="WP_117228780.1">
    <property type="nucleotide sequence ID" value="NZ_QVFU01000015.1"/>
</dbReference>
<evidence type="ECO:0000313" key="2">
    <source>
        <dbReference type="Proteomes" id="UP000262621"/>
    </source>
</evidence>
<gene>
    <name evidence="1" type="ORF">D0Q02_15960</name>
</gene>
<reference evidence="1 2" key="1">
    <citation type="submission" date="2018-08" db="EMBL/GenBank/DDBJ databases">
        <title>Verrucosispora craniellae sp. nov., isolated from a marine sponge in the South China Sea.</title>
        <authorList>
            <person name="Li L."/>
            <person name="Lin H.W."/>
        </authorList>
    </citation>
    <scope>NUCLEOTIDE SEQUENCE [LARGE SCALE GENOMIC DNA]</scope>
    <source>
        <strain evidence="1 2">LHW63014</strain>
    </source>
</reference>
<dbReference type="EMBL" id="QVFU01000015">
    <property type="protein sequence ID" value="RFS45590.1"/>
    <property type="molecule type" value="Genomic_DNA"/>
</dbReference>
<organism evidence="1 2">
    <name type="scientific">Micromonospora craniellae</name>
    <dbReference type="NCBI Taxonomy" id="2294034"/>
    <lineage>
        <taxon>Bacteria</taxon>
        <taxon>Bacillati</taxon>
        <taxon>Actinomycetota</taxon>
        <taxon>Actinomycetes</taxon>
        <taxon>Micromonosporales</taxon>
        <taxon>Micromonosporaceae</taxon>
        <taxon>Micromonospora</taxon>
    </lineage>
</organism>
<accession>A0A372FYL9</accession>
<proteinExistence type="predicted"/>
<dbReference type="NCBIfam" id="TIGR03769">
    <property type="entry name" value="P_ac_wall_RPT"/>
    <property type="match status" value="1"/>
</dbReference>
<sequence>MHLNWAFEAASTYKIQMQATATLAGTGEQISSDIVTYTFKVVN</sequence>
<keyword evidence="2" id="KW-1185">Reference proteome</keyword>
<dbReference type="InterPro" id="IPR022435">
    <property type="entry name" value="Surface-anchored_actinobac"/>
</dbReference>
<dbReference type="AlphaFoldDB" id="A0A372FYL9"/>